<dbReference type="Proteomes" id="UP000474104">
    <property type="component" value="Unassembled WGS sequence"/>
</dbReference>
<name>A0A9X5H7I5_9FIRM</name>
<dbReference type="Pfam" id="PF09820">
    <property type="entry name" value="AAA-ATPase_like"/>
    <property type="match status" value="1"/>
</dbReference>
<reference evidence="2 3" key="1">
    <citation type="submission" date="2019-07" db="EMBL/GenBank/DDBJ databases">
        <title>Draft genome sequences of 15 bacterial species constituting the stable defined intestinal microbiota of the GM15 gnotobiotic mouse model.</title>
        <authorList>
            <person name="Elie C."/>
            <person name="Mathieu A."/>
            <person name="Saliou A."/>
            <person name="Darnaud M."/>
            <person name="Leulier F."/>
            <person name="Tamellini A."/>
        </authorList>
    </citation>
    <scope>NUCLEOTIDE SEQUENCE [LARGE SCALE GENOMIC DNA]</scope>
    <source>
        <strain evidence="3">ASF 502</strain>
    </source>
</reference>
<proteinExistence type="predicted"/>
<dbReference type="SUPFAM" id="SSF52540">
    <property type="entry name" value="P-loop containing nucleoside triphosphate hydrolases"/>
    <property type="match status" value="1"/>
</dbReference>
<evidence type="ECO:0000313" key="2">
    <source>
        <dbReference type="EMBL" id="NDO69221.1"/>
    </source>
</evidence>
<dbReference type="EMBL" id="VIRB01000066">
    <property type="protein sequence ID" value="NDO69221.1"/>
    <property type="molecule type" value="Genomic_DNA"/>
</dbReference>
<evidence type="ECO:0000259" key="1">
    <source>
        <dbReference type="Pfam" id="PF09820"/>
    </source>
</evidence>
<dbReference type="InterPro" id="IPR027417">
    <property type="entry name" value="P-loop_NTPase"/>
</dbReference>
<organism evidence="2 3">
    <name type="scientific">Schaedlerella arabinosiphila</name>
    <dbReference type="NCBI Taxonomy" id="2044587"/>
    <lineage>
        <taxon>Bacteria</taxon>
        <taxon>Bacillati</taxon>
        <taxon>Bacillota</taxon>
        <taxon>Clostridia</taxon>
        <taxon>Lachnospirales</taxon>
        <taxon>Lachnospiraceae</taxon>
        <taxon>Schaedlerella</taxon>
    </lineage>
</organism>
<dbReference type="AlphaFoldDB" id="A0A9X5H7I5"/>
<dbReference type="InterPro" id="IPR018631">
    <property type="entry name" value="AAA-ATPase-like_dom"/>
</dbReference>
<dbReference type="InterPro" id="IPR012547">
    <property type="entry name" value="PDDEXK_9"/>
</dbReference>
<protein>
    <recommendedName>
        <fullName evidence="1">AAA-ATPase-like domain-containing protein</fullName>
    </recommendedName>
</protein>
<sequence length="561" mass="65282">MARPVGIGYQDFEQLITEHVFYVDKTLFIKEWWENRDIVTLITRPRRFGKTLTMDMTEKFFSVKYANRGELFESLAIWEEEHYRELQGTYPVISLSFANIKEMDFENCRRKICYLLANLYSDHNFLLENGNLSSLEQDFFKRVSVDMGDVEASLALNELSKYLCRYYGKKVIILLDEYDTPLQEAYVNGYWEKLMGFTRGIFNAAFKTNPWLDRAIMTGITRVSKESIFSDLNNLTVVTTTSRKYEDCFGFTQEEVVDALAEYGLEKEENDVRDWYDGFTFGNRTDIYNPWSIINYLGEQRFSAYWVDSSSNRLVGKLIREGNQEIKMIMEDLLDGKSIGVEMDEQIVFSELDENESSIWSLLLASGYLKVERYRMDEEWGTDKYELSLTNKEVRIMFRKLIKGWFGKSIFAYNAFVKALLRADVKGMNAYMNKVALDTISYFDTGKKPSEVAEPERFYHGFVLGLIVDLTGRYTVTSNRESGFGRYDVMLEPCHEEDDAMILEFKVYDPEEENTLSDTVKSALAQIEEKQYSSVLEVKGIAAERIRKYGFAFEGKKVLIG</sequence>
<dbReference type="PANTHER" id="PTHR34825:SF1">
    <property type="entry name" value="AAA-ATPASE-LIKE DOMAIN-CONTAINING PROTEIN"/>
    <property type="match status" value="1"/>
</dbReference>
<gene>
    <name evidence="2" type="ORF">FMM80_11225</name>
</gene>
<dbReference type="Pfam" id="PF08011">
    <property type="entry name" value="PDDEXK_9"/>
    <property type="match status" value="1"/>
</dbReference>
<dbReference type="PANTHER" id="PTHR34825">
    <property type="entry name" value="CONSERVED PROTEIN, WITH A WEAK D-GALACTARATE DEHYDRATASE/ALTRONATE HYDROLASE DOMAIN"/>
    <property type="match status" value="1"/>
</dbReference>
<feature type="domain" description="AAA-ATPase-like" evidence="1">
    <location>
        <begin position="7"/>
        <end position="229"/>
    </location>
</feature>
<evidence type="ECO:0000313" key="3">
    <source>
        <dbReference type="Proteomes" id="UP000474104"/>
    </source>
</evidence>
<comment type="caution">
    <text evidence="2">The sequence shown here is derived from an EMBL/GenBank/DDBJ whole genome shotgun (WGS) entry which is preliminary data.</text>
</comment>
<accession>A0A9X5H7I5</accession>
<dbReference type="RefSeq" id="WP_004073758.1">
    <property type="nucleotide sequence ID" value="NZ_VIRB01000066.1"/>
</dbReference>
<dbReference type="OrthoDB" id="9766673at2"/>